<dbReference type="KEGG" id="siy:YG5714_1651"/>
<dbReference type="AlphaFoldDB" id="C3N6R8"/>
<keyword evidence="1" id="KW-0812">Transmembrane</keyword>
<evidence type="ECO:0000256" key="1">
    <source>
        <dbReference type="SAM" id="Phobius"/>
    </source>
</evidence>
<dbReference type="GeneID" id="7807049"/>
<accession>C3N6R8</accession>
<evidence type="ECO:0000313" key="2">
    <source>
        <dbReference type="EMBL" id="ACP45912.1"/>
    </source>
</evidence>
<protein>
    <submittedName>
        <fullName evidence="2">Uncharacterized protein</fullName>
    </submittedName>
</protein>
<organism evidence="2 3">
    <name type="scientific">Saccharolobus islandicus (strain Y.G.57.14 / Yellowstone #1)</name>
    <name type="common">Sulfolobus islandicus</name>
    <dbReference type="NCBI Taxonomy" id="439386"/>
    <lineage>
        <taxon>Archaea</taxon>
        <taxon>Thermoproteota</taxon>
        <taxon>Thermoprotei</taxon>
        <taxon>Sulfolobales</taxon>
        <taxon>Sulfolobaceae</taxon>
        <taxon>Saccharolobus</taxon>
    </lineage>
</organism>
<dbReference type="HOGENOM" id="CLU_411985_0_0_2"/>
<keyword evidence="1" id="KW-1133">Transmembrane helix</keyword>
<reference evidence="2 3" key="1">
    <citation type="journal article" date="2009" name="Proc. Natl. Acad. Sci. U.S.A.">
        <title>Biogeography of the Sulfolobus islandicus pan-genome.</title>
        <authorList>
            <person name="Reno M.L."/>
            <person name="Held N.L."/>
            <person name="Fields C.J."/>
            <person name="Burke P.V."/>
            <person name="Whitaker R.J."/>
        </authorList>
    </citation>
    <scope>NUCLEOTIDE SEQUENCE [LARGE SCALE GENOMIC DNA]</scope>
    <source>
        <strain evidence="3">Y.G.57.14 / Yellowstone #1</strain>
    </source>
</reference>
<proteinExistence type="predicted"/>
<keyword evidence="1" id="KW-0472">Membrane</keyword>
<dbReference type="RefSeq" id="WP_012716286.1">
    <property type="nucleotide sequence ID" value="NC_012622.1"/>
</dbReference>
<feature type="transmembrane region" description="Helical" evidence="1">
    <location>
        <begin position="12"/>
        <end position="33"/>
    </location>
</feature>
<gene>
    <name evidence="2" type="ordered locus">YG5714_1651</name>
</gene>
<name>C3N6R8_SACI7</name>
<dbReference type="EMBL" id="CP001403">
    <property type="protein sequence ID" value="ACP45912.1"/>
    <property type="molecule type" value="Genomic_DNA"/>
</dbReference>
<dbReference type="Proteomes" id="UP000002308">
    <property type="component" value="Chromosome"/>
</dbReference>
<evidence type="ECO:0000313" key="3">
    <source>
        <dbReference type="Proteomes" id="UP000002308"/>
    </source>
</evidence>
<sequence length="666" mass="77003">MGDNIFGMDIRRFSVLFIAIIIIFAFVASFVNLKVPQQNSSIQIGSGGGSSGSYSVPGPKYIYNKTVTLSPSLQDLQYVRGSYSNLPAPYYNISPEAYILFNFSKPDNNMLNLLFDALARNASEIAPGPYGALLSIASSAYVNITNYKNTSLQPFPLNENNTENYSKWEIIIKYGKTLEAPNGFQSGWSYPPSDLISVNPPVYKIINETSVKTSVNVQYNEYTYLYNKYTHNQGNVTYVYEYYAMKVWGTAYLYANNQLINSQSFATTFYWYGGEYGPNYIYGTITVPPGVSKEVYGSYSIAVGAGYKHYQRTVNNTTYIYYIYYPTGPYSSTTSYNFNWYEYNVTLPIKVIVYNGSDPQTLINNKIYNSRNITAYFTYTTWSSDPIANSTTIVTYDHIQIANYTIERIWHAGNIEIIPLLNTQQDWNTINYYLTFNVQDNTVQPPYWISQKMIYSKSAAISWFYLEQNATLAHTLYNYIMKTINKTDFQYWKFEYFVLASQFVMYTFNTTSSVFTNLLELESFYENWSLVTANILNLSAWPKLQYFNYQIMFFNISRIPQIYNNTIFMNITGNYEIYLVDIYNALYYSGFNKVPFGNIYYYFNPLNNETTYFYLNTTGQHIPYLHETLCFTSANYIPNIFYATFQYTAAVKTEIIAIWNGTVWVS</sequence>